<feature type="compositionally biased region" description="Basic and acidic residues" evidence="1">
    <location>
        <begin position="118"/>
        <end position="136"/>
    </location>
</feature>
<dbReference type="Proteomes" id="UP000187203">
    <property type="component" value="Unassembled WGS sequence"/>
</dbReference>
<feature type="region of interest" description="Disordered" evidence="1">
    <location>
        <begin position="110"/>
        <end position="136"/>
    </location>
</feature>
<keyword evidence="3" id="KW-1185">Reference proteome</keyword>
<evidence type="ECO:0000256" key="1">
    <source>
        <dbReference type="SAM" id="MobiDB-lite"/>
    </source>
</evidence>
<name>A0A1R3HBR3_9ROSI</name>
<comment type="caution">
    <text evidence="2">The sequence shown here is derived from an EMBL/GenBank/DDBJ whole genome shotgun (WGS) entry which is preliminary data.</text>
</comment>
<evidence type="ECO:0000313" key="2">
    <source>
        <dbReference type="EMBL" id="OMO67797.1"/>
    </source>
</evidence>
<gene>
    <name evidence="2" type="ORF">COLO4_29992</name>
</gene>
<organism evidence="2 3">
    <name type="scientific">Corchorus olitorius</name>
    <dbReference type="NCBI Taxonomy" id="93759"/>
    <lineage>
        <taxon>Eukaryota</taxon>
        <taxon>Viridiplantae</taxon>
        <taxon>Streptophyta</taxon>
        <taxon>Embryophyta</taxon>
        <taxon>Tracheophyta</taxon>
        <taxon>Spermatophyta</taxon>
        <taxon>Magnoliopsida</taxon>
        <taxon>eudicotyledons</taxon>
        <taxon>Gunneridae</taxon>
        <taxon>Pentapetalae</taxon>
        <taxon>rosids</taxon>
        <taxon>malvids</taxon>
        <taxon>Malvales</taxon>
        <taxon>Malvaceae</taxon>
        <taxon>Grewioideae</taxon>
        <taxon>Apeibeae</taxon>
        <taxon>Corchorus</taxon>
    </lineage>
</organism>
<proteinExistence type="predicted"/>
<dbReference type="OrthoDB" id="8625101at2759"/>
<dbReference type="EMBL" id="AWUE01020557">
    <property type="protein sequence ID" value="OMO67797.1"/>
    <property type="molecule type" value="Genomic_DNA"/>
</dbReference>
<dbReference type="AlphaFoldDB" id="A0A1R3HBR3"/>
<accession>A0A1R3HBR3</accession>
<reference evidence="3" key="1">
    <citation type="submission" date="2013-09" db="EMBL/GenBank/DDBJ databases">
        <title>Corchorus olitorius genome sequencing.</title>
        <authorList>
            <person name="Alam M."/>
            <person name="Haque M.S."/>
            <person name="Islam M.S."/>
            <person name="Emdad E.M."/>
            <person name="Islam M.M."/>
            <person name="Ahmed B."/>
            <person name="Halim A."/>
            <person name="Hossen Q.M.M."/>
            <person name="Hossain M.Z."/>
            <person name="Ahmed R."/>
            <person name="Khan M.M."/>
            <person name="Islam R."/>
            <person name="Rashid M.M."/>
            <person name="Khan S.A."/>
            <person name="Rahman M.S."/>
            <person name="Alam M."/>
            <person name="Yahiya A.S."/>
            <person name="Khan M.S."/>
            <person name="Azam M.S."/>
            <person name="Haque T."/>
            <person name="Lashkar M.Z.H."/>
            <person name="Akhand A.I."/>
            <person name="Morshed G."/>
            <person name="Roy S."/>
            <person name="Uddin K.S."/>
            <person name="Rabeya T."/>
            <person name="Hossain A.S."/>
            <person name="Chowdhury A."/>
            <person name="Snigdha A.R."/>
            <person name="Mortoza M.S."/>
            <person name="Matin S.A."/>
            <person name="Hoque S.M.E."/>
            <person name="Islam M.K."/>
            <person name="Roy D.K."/>
            <person name="Haider R."/>
            <person name="Moosa M.M."/>
            <person name="Elias S.M."/>
            <person name="Hasan A.M."/>
            <person name="Jahan S."/>
            <person name="Shafiuddin M."/>
            <person name="Mahmood N."/>
            <person name="Shommy N.S."/>
        </authorList>
    </citation>
    <scope>NUCLEOTIDE SEQUENCE [LARGE SCALE GENOMIC DNA]</scope>
    <source>
        <strain evidence="3">cv. O-4</strain>
    </source>
</reference>
<protein>
    <submittedName>
        <fullName evidence="2">Uncharacterized protein</fullName>
    </submittedName>
</protein>
<evidence type="ECO:0000313" key="3">
    <source>
        <dbReference type="Proteomes" id="UP000187203"/>
    </source>
</evidence>
<sequence>MDNKKGKELFSLSKPGLDSVPAGSSLTRKAPAYGACLFLLSSKATNNLGSCIRKRILTMGLPQDSSSGIAEEVAASLSTFVQTPHRIVSVSSCDITGMHGGNLGRIQVDLPRPSFGDLQRKSTGEHPNDPEKLNVTRDGRSNIYRLKLGTTEQNGWLAHKSGHNIQTPVPRILS</sequence>